<protein>
    <submittedName>
        <fullName evidence="1">AlNc14C67G4738 protein</fullName>
    </submittedName>
</protein>
<dbReference type="HOGENOM" id="CLU_1941988_0_0_1"/>
<proteinExistence type="predicted"/>
<name>F0WDL8_9STRA</name>
<evidence type="ECO:0000313" key="1">
    <source>
        <dbReference type="EMBL" id="CCA19293.1"/>
    </source>
</evidence>
<dbReference type="EMBL" id="FR824112">
    <property type="protein sequence ID" value="CCA19293.1"/>
    <property type="molecule type" value="Genomic_DNA"/>
</dbReference>
<accession>F0WDL8</accession>
<sequence length="130" mass="14711">MNDKGFTTVALRSVVNESDFGRGDIGGTEFGNAWFGLWHVIAFEISLREEAFRNFKDFDELSFADLEGTNLSHSLTESVPLCERLESPESEFALLNCGDATQIFGYSITHAEMVARRREMFMSDSLRIEK</sequence>
<dbReference type="AlphaFoldDB" id="F0WDL8"/>
<reference evidence="1" key="1">
    <citation type="journal article" date="2011" name="PLoS Biol.">
        <title>Gene gain and loss during evolution of obligate parasitism in the white rust pathogen of Arabidopsis thaliana.</title>
        <authorList>
            <person name="Kemen E."/>
            <person name="Gardiner A."/>
            <person name="Schultz-Larsen T."/>
            <person name="Kemen A.C."/>
            <person name="Balmuth A.L."/>
            <person name="Robert-Seilaniantz A."/>
            <person name="Bailey K."/>
            <person name="Holub E."/>
            <person name="Studholme D.J."/>
            <person name="Maclean D."/>
            <person name="Jones J.D."/>
        </authorList>
    </citation>
    <scope>NUCLEOTIDE SEQUENCE</scope>
</reference>
<reference evidence="1" key="2">
    <citation type="submission" date="2011-02" db="EMBL/GenBank/DDBJ databases">
        <authorList>
            <person name="MacLean D."/>
        </authorList>
    </citation>
    <scope>NUCLEOTIDE SEQUENCE</scope>
</reference>
<organism evidence="1">
    <name type="scientific">Albugo laibachii Nc14</name>
    <dbReference type="NCBI Taxonomy" id="890382"/>
    <lineage>
        <taxon>Eukaryota</taxon>
        <taxon>Sar</taxon>
        <taxon>Stramenopiles</taxon>
        <taxon>Oomycota</taxon>
        <taxon>Peronosporomycetes</taxon>
        <taxon>Albuginales</taxon>
        <taxon>Albuginaceae</taxon>
        <taxon>Albugo</taxon>
    </lineage>
</organism>
<gene>
    <name evidence="1" type="primary">AlNc14C67G4738</name>
    <name evidence="1" type="ORF">ALNC14_054360</name>
</gene>